<evidence type="ECO:0000256" key="2">
    <source>
        <dbReference type="ARBA" id="ARBA00007165"/>
    </source>
</evidence>
<evidence type="ECO:0000256" key="1">
    <source>
        <dbReference type="ARBA" id="ARBA00004370"/>
    </source>
</evidence>
<keyword evidence="6" id="KW-1003">Cell membrane</keyword>
<dbReference type="Pfam" id="PF02104">
    <property type="entry name" value="SURF1"/>
    <property type="match status" value="1"/>
</dbReference>
<dbReference type="InterPro" id="IPR002994">
    <property type="entry name" value="Surf1/Shy1"/>
</dbReference>
<protein>
    <recommendedName>
        <fullName evidence="6">SURF1-like protein</fullName>
    </recommendedName>
</protein>
<evidence type="ECO:0000313" key="7">
    <source>
        <dbReference type="EMBL" id="KAF0675797.1"/>
    </source>
</evidence>
<keyword evidence="5 6" id="KW-0472">Membrane</keyword>
<feature type="transmembrane region" description="Helical" evidence="6">
    <location>
        <begin position="194"/>
        <end position="216"/>
    </location>
</feature>
<dbReference type="PANTHER" id="PTHR23427">
    <property type="entry name" value="SURFEIT LOCUS PROTEIN"/>
    <property type="match status" value="1"/>
</dbReference>
<dbReference type="InterPro" id="IPR045214">
    <property type="entry name" value="Surf1/Surf4"/>
</dbReference>
<sequence>MRTFLAILLGLVGCALLLSLGVWQVKRMAWKQEILTQIETRIGERPQAVPQSPDPARDRYLPVEVSGTLGARELHVLVSTRELGAGYRIIAPLLGSDGRTLLADLGWTATASKDTPRPRGPVTITGNLHWPQEIDGFTPEPQIDDNIWFARDVPRMAAALGAEPVLVIARSFEGTDPGTVPLPVTTAGIPNDHLSYALTWFSLAAIWAGMTGLLLWRIHRRAI</sequence>
<keyword evidence="3 6" id="KW-0812">Transmembrane</keyword>
<comment type="caution">
    <text evidence="6">Lacks conserved residue(s) required for the propagation of feature annotation.</text>
</comment>
<evidence type="ECO:0000313" key="8">
    <source>
        <dbReference type="Proteomes" id="UP000698242"/>
    </source>
</evidence>
<dbReference type="EMBL" id="APKE01000022">
    <property type="protein sequence ID" value="KAF0675797.1"/>
    <property type="molecule type" value="Genomic_DNA"/>
</dbReference>
<dbReference type="AlphaFoldDB" id="A0A921NR03"/>
<evidence type="ECO:0000256" key="3">
    <source>
        <dbReference type="ARBA" id="ARBA00022692"/>
    </source>
</evidence>
<dbReference type="OrthoDB" id="6079986at2"/>
<comment type="similarity">
    <text evidence="2 6">Belongs to the SURF1 family.</text>
</comment>
<dbReference type="PANTHER" id="PTHR23427:SF2">
    <property type="entry name" value="SURFEIT LOCUS PROTEIN 1"/>
    <property type="match status" value="1"/>
</dbReference>
<accession>A0A921NR03</accession>
<dbReference type="GO" id="GO:0005886">
    <property type="term" value="C:plasma membrane"/>
    <property type="evidence" value="ECO:0007669"/>
    <property type="project" value="UniProtKB-SubCell"/>
</dbReference>
<keyword evidence="8" id="KW-1185">Reference proteome</keyword>
<gene>
    <name evidence="7" type="ORF">PMES_01883</name>
</gene>
<evidence type="ECO:0000256" key="4">
    <source>
        <dbReference type="ARBA" id="ARBA00022989"/>
    </source>
</evidence>
<reference evidence="7" key="1">
    <citation type="submission" date="2013-03" db="EMBL/GenBank/DDBJ databases">
        <title>Genome Sequence of the Profundibacterium mesophilum strain KAUST100406-0324T from Red Sea, a novel genus in the family Rhodobacteraceae.</title>
        <authorList>
            <person name="Essack M."/>
            <person name="Alam I."/>
            <person name="Lafi F."/>
            <person name="Alawi W."/>
            <person name="Kamanu F."/>
            <person name="Al-Suwailem A."/>
            <person name="Lee O.O."/>
            <person name="Xu Y."/>
            <person name="Bajic V."/>
            <person name="Qian P.-Y."/>
            <person name="Archer J."/>
        </authorList>
    </citation>
    <scope>NUCLEOTIDE SEQUENCE</scope>
    <source>
        <strain evidence="7">KAUST100406-0324</strain>
    </source>
</reference>
<name>A0A921NR03_9RHOB</name>
<dbReference type="RefSeq" id="WP_159965444.1">
    <property type="nucleotide sequence ID" value="NZ_APKE01000022.1"/>
</dbReference>
<dbReference type="Proteomes" id="UP000698242">
    <property type="component" value="Unassembled WGS sequence"/>
</dbReference>
<proteinExistence type="inferred from homology"/>
<comment type="caution">
    <text evidence="7">The sequence shown here is derived from an EMBL/GenBank/DDBJ whole genome shotgun (WGS) entry which is preliminary data.</text>
</comment>
<comment type="subcellular location">
    <subcellularLocation>
        <location evidence="6">Cell membrane</location>
        <topology evidence="6">Multi-pass membrane protein</topology>
    </subcellularLocation>
    <subcellularLocation>
        <location evidence="1">Membrane</location>
    </subcellularLocation>
</comment>
<keyword evidence="4 6" id="KW-1133">Transmembrane helix</keyword>
<evidence type="ECO:0000256" key="5">
    <source>
        <dbReference type="ARBA" id="ARBA00023136"/>
    </source>
</evidence>
<dbReference type="CDD" id="cd06662">
    <property type="entry name" value="SURF1"/>
    <property type="match status" value="1"/>
</dbReference>
<dbReference type="PROSITE" id="PS50895">
    <property type="entry name" value="SURF1"/>
    <property type="match status" value="1"/>
</dbReference>
<organism evidence="7 8">
    <name type="scientific">Profundibacterium mesophilum KAUST100406-0324</name>
    <dbReference type="NCBI Taxonomy" id="1037889"/>
    <lineage>
        <taxon>Bacteria</taxon>
        <taxon>Pseudomonadati</taxon>
        <taxon>Pseudomonadota</taxon>
        <taxon>Alphaproteobacteria</taxon>
        <taxon>Rhodobacterales</taxon>
        <taxon>Roseobacteraceae</taxon>
        <taxon>Profundibacterium</taxon>
    </lineage>
</organism>
<evidence type="ECO:0000256" key="6">
    <source>
        <dbReference type="RuleBase" id="RU363076"/>
    </source>
</evidence>